<dbReference type="Gene3D" id="3.40.630.30">
    <property type="match status" value="1"/>
</dbReference>
<evidence type="ECO:0000313" key="2">
    <source>
        <dbReference type="EMBL" id="KAI1877645.1"/>
    </source>
</evidence>
<dbReference type="InterPro" id="IPR052777">
    <property type="entry name" value="Acetyltransferase_Enz"/>
</dbReference>
<dbReference type="PANTHER" id="PTHR43305:SF1">
    <property type="entry name" value="FAMILY N-ACETYLTRANSFERASE, PUTATIVE (AFU_ORTHOLOGUE AFUA_2G01380)-RELATED"/>
    <property type="match status" value="1"/>
</dbReference>
<dbReference type="GO" id="GO:0016747">
    <property type="term" value="F:acyltransferase activity, transferring groups other than amino-acyl groups"/>
    <property type="evidence" value="ECO:0007669"/>
    <property type="project" value="InterPro"/>
</dbReference>
<dbReference type="Proteomes" id="UP000829685">
    <property type="component" value="Unassembled WGS sequence"/>
</dbReference>
<dbReference type="PROSITE" id="PS51186">
    <property type="entry name" value="GNAT"/>
    <property type="match status" value="1"/>
</dbReference>
<dbReference type="EMBL" id="JAFIMR010000006">
    <property type="protein sequence ID" value="KAI1877645.1"/>
    <property type="molecule type" value="Genomic_DNA"/>
</dbReference>
<sequence length="168" mass="18110">MEPATSICHIPGGYSVTAVTTPKDIEDTAALFQEYAVSLGIDLAFQGFDSELANLPGKYSPPTGCLLIGRSSNGEAIGCVGLRSLDADTSEMKRLYVSPSGRGSGLGKALAQQAVEQARRLGYRRIRLDSLRSMKGARALYAKLGFLEIEPYYNNPEEGACFLELVLR</sequence>
<dbReference type="AlphaFoldDB" id="A0A9P9WT59"/>
<dbReference type="PANTHER" id="PTHR43305">
    <property type="entry name" value="FAMILY N-ACETYLTRANSFERASE, PUTATIVE (AFU_ORTHOLOGUE AFUA_2G01380)-RELATED"/>
    <property type="match status" value="1"/>
</dbReference>
<name>A0A9P9WT59_9PEZI</name>
<feature type="domain" description="N-acetyltransferase" evidence="1">
    <location>
        <begin position="14"/>
        <end position="168"/>
    </location>
</feature>
<evidence type="ECO:0000313" key="3">
    <source>
        <dbReference type="Proteomes" id="UP000829685"/>
    </source>
</evidence>
<proteinExistence type="predicted"/>
<dbReference type="InterPro" id="IPR000182">
    <property type="entry name" value="GNAT_dom"/>
</dbReference>
<keyword evidence="3" id="KW-1185">Reference proteome</keyword>
<dbReference type="CDD" id="cd04301">
    <property type="entry name" value="NAT_SF"/>
    <property type="match status" value="1"/>
</dbReference>
<protein>
    <recommendedName>
        <fullName evidence="1">N-acetyltransferase domain-containing protein</fullName>
    </recommendedName>
</protein>
<organism evidence="2 3">
    <name type="scientific">Neoarthrinium moseri</name>
    <dbReference type="NCBI Taxonomy" id="1658444"/>
    <lineage>
        <taxon>Eukaryota</taxon>
        <taxon>Fungi</taxon>
        <taxon>Dikarya</taxon>
        <taxon>Ascomycota</taxon>
        <taxon>Pezizomycotina</taxon>
        <taxon>Sordariomycetes</taxon>
        <taxon>Xylariomycetidae</taxon>
        <taxon>Amphisphaeriales</taxon>
        <taxon>Apiosporaceae</taxon>
        <taxon>Neoarthrinium</taxon>
    </lineage>
</organism>
<gene>
    <name evidence="2" type="ORF">JX265_003653</name>
</gene>
<dbReference type="SUPFAM" id="SSF55729">
    <property type="entry name" value="Acyl-CoA N-acyltransferases (Nat)"/>
    <property type="match status" value="1"/>
</dbReference>
<comment type="caution">
    <text evidence="2">The sequence shown here is derived from an EMBL/GenBank/DDBJ whole genome shotgun (WGS) entry which is preliminary data.</text>
</comment>
<dbReference type="InterPro" id="IPR016181">
    <property type="entry name" value="Acyl_CoA_acyltransferase"/>
</dbReference>
<accession>A0A9P9WT59</accession>
<evidence type="ECO:0000259" key="1">
    <source>
        <dbReference type="PROSITE" id="PS51186"/>
    </source>
</evidence>
<dbReference type="Pfam" id="PF00583">
    <property type="entry name" value="Acetyltransf_1"/>
    <property type="match status" value="1"/>
</dbReference>
<reference evidence="2" key="1">
    <citation type="submission" date="2021-03" db="EMBL/GenBank/DDBJ databases">
        <title>Revisited historic fungal species revealed as producer of novel bioactive compounds through whole genome sequencing and comparative genomics.</title>
        <authorList>
            <person name="Vignolle G.A."/>
            <person name="Hochenegger N."/>
            <person name="Mach R.L."/>
            <person name="Mach-Aigner A.R."/>
            <person name="Javad Rahimi M."/>
            <person name="Salim K.A."/>
            <person name="Chan C.M."/>
            <person name="Lim L.B.L."/>
            <person name="Cai F."/>
            <person name="Druzhinina I.S."/>
            <person name="U'Ren J.M."/>
            <person name="Derntl C."/>
        </authorList>
    </citation>
    <scope>NUCLEOTIDE SEQUENCE</scope>
    <source>
        <strain evidence="2">TUCIM 5799</strain>
    </source>
</reference>